<reference evidence="2" key="1">
    <citation type="submission" date="2014-03" db="EMBL/GenBank/DDBJ databases">
        <title>The Complete Genome Sequence of Bacillus bombyseptieus.</title>
        <authorList>
            <person name="Cheng T."/>
            <person name="Lin P."/>
            <person name="Jin S."/>
            <person name="Wu Y."/>
            <person name="Fu B."/>
            <person name="Long R."/>
            <person name="Liu D."/>
            <person name="Guo Y."/>
            <person name="Peng L."/>
            <person name="Xia Q."/>
        </authorList>
    </citation>
    <scope>NUCLEOTIDE SEQUENCE [LARGE SCALE GENOMIC DNA]</scope>
    <source>
        <strain evidence="2">wang</strain>
        <plasmid evidence="2">pBb</plasmid>
    </source>
</reference>
<evidence type="ECO:0000313" key="1">
    <source>
        <dbReference type="EMBL" id="AHX21719.1"/>
    </source>
</evidence>
<keyword evidence="2" id="KW-1185">Reference proteome</keyword>
<dbReference type="AlphaFoldDB" id="A0A9W3LA47"/>
<gene>
    <name evidence="1" type="ORF">CY96_28330</name>
</gene>
<dbReference type="RefSeq" id="WP_044585201.1">
    <property type="nucleotide sequence ID" value="NZ_CP007513.1"/>
</dbReference>
<dbReference type="Proteomes" id="UP000031778">
    <property type="component" value="Plasmid pBb"/>
</dbReference>
<keyword evidence="1" id="KW-0614">Plasmid</keyword>
<dbReference type="KEGG" id="bby:CY96_28330"/>
<organism evidence="1 2">
    <name type="scientific">Bacillus bombysepticus str. Wang</name>
    <dbReference type="NCBI Taxonomy" id="1330043"/>
    <lineage>
        <taxon>Bacteria</taxon>
        <taxon>Bacillati</taxon>
        <taxon>Bacillota</taxon>
        <taxon>Bacilli</taxon>
        <taxon>Bacillales</taxon>
        <taxon>Bacillaceae</taxon>
        <taxon>Bacillus</taxon>
        <taxon>Bacillus cereus group</taxon>
    </lineage>
</organism>
<accession>A0A9W3LA47</accession>
<protein>
    <submittedName>
        <fullName evidence="1">Uncharacterized protein</fullName>
    </submittedName>
</protein>
<proteinExistence type="predicted"/>
<geneLocation type="plasmid" evidence="1 2">
    <name>pBb</name>
</geneLocation>
<name>A0A9W3LA47_9BACI</name>
<dbReference type="EMBL" id="CP007513">
    <property type="protein sequence ID" value="AHX21719.1"/>
    <property type="molecule type" value="Genomic_DNA"/>
</dbReference>
<sequence length="121" mass="14767">MFKDIYVLFPPEGKESIEFQFFLDIEGEKFYEFYKEKYKDPMSDISVYFPMFQNTYESYLEGFLYPYISSFKEIRLGRNTWENEGIWFGIHQDGRELGILLPRVDFTYYKGALSYKNWRTK</sequence>
<evidence type="ECO:0000313" key="2">
    <source>
        <dbReference type="Proteomes" id="UP000031778"/>
    </source>
</evidence>